<dbReference type="InterPro" id="IPR036785">
    <property type="entry name" value="YkyA-like_sf"/>
</dbReference>
<reference evidence="2 3" key="1">
    <citation type="submission" date="2016-10" db="EMBL/GenBank/DDBJ databases">
        <authorList>
            <person name="de Groot N.N."/>
        </authorList>
    </citation>
    <scope>NUCLEOTIDE SEQUENCE [LARGE SCALE GENOMIC DNA]</scope>
    <source>
        <strain evidence="2 3">ATCC BAA-466</strain>
    </source>
</reference>
<evidence type="ECO:0000313" key="3">
    <source>
        <dbReference type="Proteomes" id="UP000199708"/>
    </source>
</evidence>
<dbReference type="EMBL" id="FNCK01000001">
    <property type="protein sequence ID" value="SDF82990.1"/>
    <property type="molecule type" value="Genomic_DNA"/>
</dbReference>
<evidence type="ECO:0008006" key="4">
    <source>
        <dbReference type="Google" id="ProtNLM"/>
    </source>
</evidence>
<dbReference type="AlphaFoldDB" id="A0A1G7PC09"/>
<name>A0A1G7PC09_9LACT</name>
<protein>
    <recommendedName>
        <fullName evidence="4">Cell-wall binding lipoprotein</fullName>
    </recommendedName>
</protein>
<dbReference type="Proteomes" id="UP000199708">
    <property type="component" value="Unassembled WGS sequence"/>
</dbReference>
<evidence type="ECO:0000313" key="2">
    <source>
        <dbReference type="EMBL" id="SDF82990.1"/>
    </source>
</evidence>
<keyword evidence="1" id="KW-0175">Coiled coil</keyword>
<dbReference type="PROSITE" id="PS51257">
    <property type="entry name" value="PROKAR_LIPOPROTEIN"/>
    <property type="match status" value="1"/>
</dbReference>
<organism evidence="2 3">
    <name type="scientific">Facklamia miroungae</name>
    <dbReference type="NCBI Taxonomy" id="120956"/>
    <lineage>
        <taxon>Bacteria</taxon>
        <taxon>Bacillati</taxon>
        <taxon>Bacillota</taxon>
        <taxon>Bacilli</taxon>
        <taxon>Lactobacillales</taxon>
        <taxon>Aerococcaceae</taxon>
        <taxon>Facklamia</taxon>
    </lineage>
</organism>
<dbReference type="STRING" id="120956.SAMN05421791_101173"/>
<accession>A0A1G7PC09</accession>
<dbReference type="Pfam" id="PF10368">
    <property type="entry name" value="YkyA"/>
    <property type="match status" value="1"/>
</dbReference>
<dbReference type="Gene3D" id="1.20.120.570">
    <property type="entry name" value="YkyA-like"/>
    <property type="match status" value="1"/>
</dbReference>
<gene>
    <name evidence="2" type="ORF">SAMN05421791_101173</name>
</gene>
<sequence>MKTTKVIVMLSLSLLLIGCGNSLERAKRTVGLIQDNVTLLIGNISEIQNREFDLQKDFEATIHLSDDLSGFGQSDNPLNKNINTRKDLLEEMEESRQQLLELCQELKDIPQNDQLPMDQINKVIEYTTNLCEKTDVYISTYLENIETEDLSYKSITNPATDHETFFAVFDNVNLLYTENNINLDHILEYFEPLNTLLVNLKVYLVNITGE</sequence>
<evidence type="ECO:0000256" key="1">
    <source>
        <dbReference type="SAM" id="Coils"/>
    </source>
</evidence>
<dbReference type="RefSeq" id="WP_245694782.1">
    <property type="nucleotide sequence ID" value="NZ_FNCK01000001.1"/>
</dbReference>
<feature type="coiled-coil region" evidence="1">
    <location>
        <begin position="78"/>
        <end position="109"/>
    </location>
</feature>
<keyword evidence="3" id="KW-1185">Reference proteome</keyword>
<dbReference type="InterPro" id="IPR019454">
    <property type="entry name" value="Lipoprot_YkyA-like"/>
</dbReference>
<proteinExistence type="predicted"/>